<keyword evidence="3" id="KW-1185">Reference proteome</keyword>
<reference evidence="2 3" key="1">
    <citation type="journal article" date="2019" name="Sci. Rep.">
        <title>A high-quality genome of Eragrostis curvula grass provides insights into Poaceae evolution and supports new strategies to enhance forage quality.</title>
        <authorList>
            <person name="Carballo J."/>
            <person name="Santos B.A.C.M."/>
            <person name="Zappacosta D."/>
            <person name="Garbus I."/>
            <person name="Selva J.P."/>
            <person name="Gallo C.A."/>
            <person name="Diaz A."/>
            <person name="Albertini E."/>
            <person name="Caccamo M."/>
            <person name="Echenique V."/>
        </authorList>
    </citation>
    <scope>NUCLEOTIDE SEQUENCE [LARGE SCALE GENOMIC DNA]</scope>
    <source>
        <strain evidence="3">cv. Victoria</strain>
        <tissue evidence="2">Leaf</tissue>
    </source>
</reference>
<proteinExistence type="predicted"/>
<comment type="caution">
    <text evidence="2">The sequence shown here is derived from an EMBL/GenBank/DDBJ whole genome shotgun (WGS) entry which is preliminary data.</text>
</comment>
<name>A0A5J9TWA1_9POAL</name>
<feature type="region of interest" description="Disordered" evidence="1">
    <location>
        <begin position="1"/>
        <end position="37"/>
    </location>
</feature>
<dbReference type="AlphaFoldDB" id="A0A5J9TWA1"/>
<evidence type="ECO:0000256" key="1">
    <source>
        <dbReference type="SAM" id="MobiDB-lite"/>
    </source>
</evidence>
<dbReference type="Proteomes" id="UP000324897">
    <property type="component" value="Unassembled WGS sequence"/>
</dbReference>
<feature type="region of interest" description="Disordered" evidence="1">
    <location>
        <begin position="57"/>
        <end position="88"/>
    </location>
</feature>
<dbReference type="Gramene" id="TVU15457">
    <property type="protein sequence ID" value="TVU15457"/>
    <property type="gene ID" value="EJB05_38978"/>
</dbReference>
<dbReference type="EMBL" id="RWGY01000031">
    <property type="protein sequence ID" value="TVU15457.1"/>
    <property type="molecule type" value="Genomic_DNA"/>
</dbReference>
<gene>
    <name evidence="2" type="ORF">EJB05_38978</name>
</gene>
<evidence type="ECO:0000313" key="2">
    <source>
        <dbReference type="EMBL" id="TVU15457.1"/>
    </source>
</evidence>
<organism evidence="2 3">
    <name type="scientific">Eragrostis curvula</name>
    <name type="common">weeping love grass</name>
    <dbReference type="NCBI Taxonomy" id="38414"/>
    <lineage>
        <taxon>Eukaryota</taxon>
        <taxon>Viridiplantae</taxon>
        <taxon>Streptophyta</taxon>
        <taxon>Embryophyta</taxon>
        <taxon>Tracheophyta</taxon>
        <taxon>Spermatophyta</taxon>
        <taxon>Magnoliopsida</taxon>
        <taxon>Liliopsida</taxon>
        <taxon>Poales</taxon>
        <taxon>Poaceae</taxon>
        <taxon>PACMAD clade</taxon>
        <taxon>Chloridoideae</taxon>
        <taxon>Eragrostideae</taxon>
        <taxon>Eragrostidinae</taxon>
        <taxon>Eragrostis</taxon>
    </lineage>
</organism>
<accession>A0A5J9TWA1</accession>
<feature type="non-terminal residue" evidence="2">
    <location>
        <position position="1"/>
    </location>
</feature>
<sequence>MTTSPNHGIAFQKSRLSKNQITASMKTRGGGRGRSRRCEEKPLMLRKEAKQLQLVIQHVGPPSLPKRHRPPSPPQRSEPPSPTKRKPAACNHAIACAIPSCGTGSTIEAAR</sequence>
<protein>
    <submittedName>
        <fullName evidence="2">Uncharacterized protein</fullName>
    </submittedName>
</protein>
<evidence type="ECO:0000313" key="3">
    <source>
        <dbReference type="Proteomes" id="UP000324897"/>
    </source>
</evidence>
<feature type="compositionally biased region" description="Pro residues" evidence="1">
    <location>
        <begin position="71"/>
        <end position="82"/>
    </location>
</feature>